<keyword evidence="4" id="KW-0804">Transcription</keyword>
<dbReference type="PANTHER" id="PTHR47506">
    <property type="entry name" value="TRANSCRIPTIONAL REGULATORY PROTEIN"/>
    <property type="match status" value="1"/>
</dbReference>
<dbReference type="InterPro" id="IPR001647">
    <property type="entry name" value="HTH_TetR"/>
</dbReference>
<keyword evidence="1" id="KW-0678">Repressor</keyword>
<organism evidence="8 9">
    <name type="scientific">Subtercola boreus</name>
    <dbReference type="NCBI Taxonomy" id="120213"/>
    <lineage>
        <taxon>Bacteria</taxon>
        <taxon>Bacillati</taxon>
        <taxon>Actinomycetota</taxon>
        <taxon>Actinomycetes</taxon>
        <taxon>Micrococcales</taxon>
        <taxon>Microbacteriaceae</taxon>
        <taxon>Subtercola</taxon>
    </lineage>
</organism>
<dbReference type="PROSITE" id="PS50977">
    <property type="entry name" value="HTH_TETR_2"/>
    <property type="match status" value="1"/>
</dbReference>
<dbReference type="EMBL" id="NBXB01000092">
    <property type="protein sequence ID" value="RFA11663.1"/>
    <property type="molecule type" value="Genomic_DNA"/>
</dbReference>
<dbReference type="Gene3D" id="1.10.357.10">
    <property type="entry name" value="Tetracycline Repressor, domain 2"/>
    <property type="match status" value="1"/>
</dbReference>
<feature type="region of interest" description="Disordered" evidence="6">
    <location>
        <begin position="1"/>
        <end position="28"/>
    </location>
</feature>
<feature type="DNA-binding region" description="H-T-H motif" evidence="5">
    <location>
        <begin position="50"/>
        <end position="69"/>
    </location>
</feature>
<dbReference type="InterPro" id="IPR039538">
    <property type="entry name" value="BetI_C"/>
</dbReference>
<reference evidence="8 9" key="1">
    <citation type="submission" date="2017-04" db="EMBL/GenBank/DDBJ databases">
        <title>Comparative genome analysis of Subtercola boreus.</title>
        <authorList>
            <person name="Cho Y.-J."/>
            <person name="Cho A."/>
            <person name="Kim O.-S."/>
            <person name="Lee J.-I."/>
        </authorList>
    </citation>
    <scope>NUCLEOTIDE SEQUENCE [LARGE SCALE GENOMIC DNA]</scope>
    <source>
        <strain evidence="8 9">P27479</strain>
    </source>
</reference>
<evidence type="ECO:0000256" key="4">
    <source>
        <dbReference type="ARBA" id="ARBA00023163"/>
    </source>
</evidence>
<proteinExistence type="predicted"/>
<keyword evidence="3 5" id="KW-0238">DNA-binding</keyword>
<evidence type="ECO:0000259" key="7">
    <source>
        <dbReference type="PROSITE" id="PS50977"/>
    </source>
</evidence>
<dbReference type="PRINTS" id="PR00455">
    <property type="entry name" value="HTHTETR"/>
</dbReference>
<keyword evidence="2" id="KW-0805">Transcription regulation</keyword>
<dbReference type="GO" id="GO:0003677">
    <property type="term" value="F:DNA binding"/>
    <property type="evidence" value="ECO:0007669"/>
    <property type="project" value="UniProtKB-UniRule"/>
</dbReference>
<dbReference type="InterPro" id="IPR009057">
    <property type="entry name" value="Homeodomain-like_sf"/>
</dbReference>
<dbReference type="OrthoDB" id="7505659at2"/>
<feature type="domain" description="HTH tetR-type" evidence="7">
    <location>
        <begin position="27"/>
        <end position="87"/>
    </location>
</feature>
<evidence type="ECO:0000313" key="8">
    <source>
        <dbReference type="EMBL" id="RFA11663.1"/>
    </source>
</evidence>
<dbReference type="Pfam" id="PF13977">
    <property type="entry name" value="TetR_C_6"/>
    <property type="match status" value="1"/>
</dbReference>
<accession>A0A3E0VQL0</accession>
<dbReference type="AlphaFoldDB" id="A0A3E0VQL0"/>
<evidence type="ECO:0000313" key="9">
    <source>
        <dbReference type="Proteomes" id="UP000256541"/>
    </source>
</evidence>
<dbReference type="RefSeq" id="WP_116413174.1">
    <property type="nucleotide sequence ID" value="NZ_NBXB01000092.1"/>
</dbReference>
<dbReference type="SUPFAM" id="SSF48498">
    <property type="entry name" value="Tetracyclin repressor-like, C-terminal domain"/>
    <property type="match status" value="1"/>
</dbReference>
<protein>
    <recommendedName>
        <fullName evidence="7">HTH tetR-type domain-containing protein</fullName>
    </recommendedName>
</protein>
<dbReference type="InterPro" id="IPR036271">
    <property type="entry name" value="Tet_transcr_reg_TetR-rel_C_sf"/>
</dbReference>
<sequence length="223" mass="23881">MSTTDTQSNAKTISRADKARKPRASTAATRERIIEAAMAVFANRGYNNSSLLEIADQAEMTHAGVLHHFGSKDNLLTAVLAHRDDADVAELHDHKLPTGAAMLEHLVHTARANAKRPGIVQAYAVLSVESVTENHPAQNFFRDRLAGLRVIVSDALRAVVSDNVPQHQINQAASLIIATMDGLQVQWLLEPDVIDMAAGVETTITAVVAQLNAGRPGGDATQS</sequence>
<dbReference type="SUPFAM" id="SSF46689">
    <property type="entry name" value="Homeodomain-like"/>
    <property type="match status" value="1"/>
</dbReference>
<dbReference type="Pfam" id="PF00440">
    <property type="entry name" value="TetR_N"/>
    <property type="match status" value="1"/>
</dbReference>
<gene>
    <name evidence="8" type="ORF">B7R22_18510</name>
</gene>
<comment type="caution">
    <text evidence="8">The sequence shown here is derived from an EMBL/GenBank/DDBJ whole genome shotgun (WGS) entry which is preliminary data.</text>
</comment>
<evidence type="ECO:0000256" key="2">
    <source>
        <dbReference type="ARBA" id="ARBA00023015"/>
    </source>
</evidence>
<evidence type="ECO:0000256" key="3">
    <source>
        <dbReference type="ARBA" id="ARBA00023125"/>
    </source>
</evidence>
<dbReference type="PANTHER" id="PTHR47506:SF1">
    <property type="entry name" value="HTH-TYPE TRANSCRIPTIONAL REGULATOR YJDC"/>
    <property type="match status" value="1"/>
</dbReference>
<name>A0A3E0VQL0_9MICO</name>
<evidence type="ECO:0000256" key="1">
    <source>
        <dbReference type="ARBA" id="ARBA00022491"/>
    </source>
</evidence>
<evidence type="ECO:0000256" key="5">
    <source>
        <dbReference type="PROSITE-ProRule" id="PRU00335"/>
    </source>
</evidence>
<feature type="compositionally biased region" description="Polar residues" evidence="6">
    <location>
        <begin position="1"/>
        <end position="12"/>
    </location>
</feature>
<dbReference type="Proteomes" id="UP000256541">
    <property type="component" value="Unassembled WGS sequence"/>
</dbReference>
<evidence type="ECO:0000256" key="6">
    <source>
        <dbReference type="SAM" id="MobiDB-lite"/>
    </source>
</evidence>